<protein>
    <recommendedName>
        <fullName evidence="6">Hydrophobin</fullName>
    </recommendedName>
</protein>
<dbReference type="InterPro" id="IPR001338">
    <property type="entry name" value="Class_I_Hydrophobin"/>
</dbReference>
<dbReference type="GO" id="GO:0005199">
    <property type="term" value="F:structural constituent of cell wall"/>
    <property type="evidence" value="ECO:0007669"/>
    <property type="project" value="InterPro"/>
</dbReference>
<evidence type="ECO:0000256" key="5">
    <source>
        <dbReference type="ARBA" id="ARBA00023157"/>
    </source>
</evidence>
<dbReference type="Pfam" id="PF01185">
    <property type="entry name" value="Hydrophobin"/>
    <property type="match status" value="1"/>
</dbReference>
<dbReference type="EMBL" id="KN818300">
    <property type="protein sequence ID" value="KIL60333.1"/>
    <property type="molecule type" value="Genomic_DNA"/>
</dbReference>
<dbReference type="InParanoid" id="A0A0C2WVG8"/>
<dbReference type="GO" id="GO:0009277">
    <property type="term" value="C:fungal-type cell wall"/>
    <property type="evidence" value="ECO:0007669"/>
    <property type="project" value="InterPro"/>
</dbReference>
<evidence type="ECO:0000313" key="8">
    <source>
        <dbReference type="Proteomes" id="UP000054549"/>
    </source>
</evidence>
<gene>
    <name evidence="7" type="ORF">M378DRAFT_83912</name>
</gene>
<evidence type="ECO:0000313" key="7">
    <source>
        <dbReference type="EMBL" id="KIL60333.1"/>
    </source>
</evidence>
<dbReference type="STRING" id="946122.A0A0C2WVG8"/>
<proteinExistence type="inferred from homology"/>
<evidence type="ECO:0000256" key="4">
    <source>
        <dbReference type="ARBA" id="ARBA00022525"/>
    </source>
</evidence>
<evidence type="ECO:0000256" key="3">
    <source>
        <dbReference type="ARBA" id="ARBA00022512"/>
    </source>
</evidence>
<keyword evidence="8" id="KW-1185">Reference proteome</keyword>
<reference evidence="7 8" key="1">
    <citation type="submission" date="2014-04" db="EMBL/GenBank/DDBJ databases">
        <title>Evolutionary Origins and Diversification of the Mycorrhizal Mutualists.</title>
        <authorList>
            <consortium name="DOE Joint Genome Institute"/>
            <consortium name="Mycorrhizal Genomics Consortium"/>
            <person name="Kohler A."/>
            <person name="Kuo A."/>
            <person name="Nagy L.G."/>
            <person name="Floudas D."/>
            <person name="Copeland A."/>
            <person name="Barry K.W."/>
            <person name="Cichocki N."/>
            <person name="Veneault-Fourrey C."/>
            <person name="LaButti K."/>
            <person name="Lindquist E.A."/>
            <person name="Lipzen A."/>
            <person name="Lundell T."/>
            <person name="Morin E."/>
            <person name="Murat C."/>
            <person name="Riley R."/>
            <person name="Ohm R."/>
            <person name="Sun H."/>
            <person name="Tunlid A."/>
            <person name="Henrissat B."/>
            <person name="Grigoriev I.V."/>
            <person name="Hibbett D.S."/>
            <person name="Martin F."/>
        </authorList>
    </citation>
    <scope>NUCLEOTIDE SEQUENCE [LARGE SCALE GENOMIC DNA]</scope>
    <source>
        <strain evidence="7 8">Koide BX008</strain>
    </source>
</reference>
<evidence type="ECO:0000256" key="6">
    <source>
        <dbReference type="RuleBase" id="RU365009"/>
    </source>
</evidence>
<accession>A0A0C2WVG8</accession>
<evidence type="ECO:0000256" key="1">
    <source>
        <dbReference type="ARBA" id="ARBA00004191"/>
    </source>
</evidence>
<dbReference type="AlphaFoldDB" id="A0A0C2WVG8"/>
<dbReference type="SMART" id="SM00075">
    <property type="entry name" value="HYDRO"/>
    <property type="match status" value="1"/>
</dbReference>
<dbReference type="CDD" id="cd23507">
    <property type="entry name" value="hydrophobin_I"/>
    <property type="match status" value="1"/>
</dbReference>
<keyword evidence="5 6" id="KW-1015">Disulfide bond</keyword>
<organism evidence="7 8">
    <name type="scientific">Amanita muscaria (strain Koide BX008)</name>
    <dbReference type="NCBI Taxonomy" id="946122"/>
    <lineage>
        <taxon>Eukaryota</taxon>
        <taxon>Fungi</taxon>
        <taxon>Dikarya</taxon>
        <taxon>Basidiomycota</taxon>
        <taxon>Agaricomycotina</taxon>
        <taxon>Agaricomycetes</taxon>
        <taxon>Agaricomycetidae</taxon>
        <taxon>Agaricales</taxon>
        <taxon>Pluteineae</taxon>
        <taxon>Amanitaceae</taxon>
        <taxon>Amanita</taxon>
    </lineage>
</organism>
<comment type="subcellular location">
    <subcellularLocation>
        <location evidence="1 6">Secreted</location>
        <location evidence="1 6">Cell wall</location>
    </subcellularLocation>
</comment>
<keyword evidence="4 6" id="KW-0964">Secreted</keyword>
<dbReference type="HOGENOM" id="CLU_105134_2_0_1"/>
<sequence length="115" mass="11892">MFAKLILSALTLFSFMPALITFSAATPTRRTGAKCHTGPIECCQTLTPVNSQDGREIAHSVGLDVGSLYGYIGAHCSPITVIGAGQGASCHSAPVCCEKNNVHGFVAVGCLPVNL</sequence>
<feature type="signal peptide" evidence="6">
    <location>
        <begin position="1"/>
        <end position="25"/>
    </location>
</feature>
<keyword evidence="3 6" id="KW-0134">Cell wall</keyword>
<feature type="chain" id="PRO_5013987536" description="Hydrophobin" evidence="6">
    <location>
        <begin position="26"/>
        <end position="115"/>
    </location>
</feature>
<dbReference type="Proteomes" id="UP000054549">
    <property type="component" value="Unassembled WGS sequence"/>
</dbReference>
<dbReference type="OrthoDB" id="4225815at2759"/>
<comment type="similarity">
    <text evidence="2 6">Belongs to the fungal hydrophobin family.</text>
</comment>
<evidence type="ECO:0000256" key="2">
    <source>
        <dbReference type="ARBA" id="ARBA00010446"/>
    </source>
</evidence>
<name>A0A0C2WVG8_AMAMK</name>
<keyword evidence="6" id="KW-0732">Signal</keyword>